<feature type="region of interest" description="Disordered" evidence="5">
    <location>
        <begin position="271"/>
        <end position="307"/>
    </location>
</feature>
<feature type="domain" description="RRM" evidence="6">
    <location>
        <begin position="314"/>
        <end position="392"/>
    </location>
</feature>
<dbReference type="PROSITE" id="PS50102">
    <property type="entry name" value="RRM"/>
    <property type="match status" value="3"/>
</dbReference>
<feature type="compositionally biased region" description="Basic and acidic residues" evidence="5">
    <location>
        <begin position="19"/>
        <end position="60"/>
    </location>
</feature>
<dbReference type="InterPro" id="IPR035979">
    <property type="entry name" value="RBD_domain_sf"/>
</dbReference>
<protein>
    <recommendedName>
        <fullName evidence="6">RRM domain-containing protein</fullName>
    </recommendedName>
</protein>
<dbReference type="PANTHER" id="PTHR23139">
    <property type="entry name" value="RNA-BINDING PROTEIN"/>
    <property type="match status" value="1"/>
</dbReference>
<evidence type="ECO:0000256" key="3">
    <source>
        <dbReference type="ARBA" id="ARBA00023187"/>
    </source>
</evidence>
<accession>A0A9W8AEJ3</accession>
<dbReference type="InterPro" id="IPR012677">
    <property type="entry name" value="Nucleotide-bd_a/b_plait_sf"/>
</dbReference>
<sequence>MSYPPAPPPHEALSPARTESSRKRDLSRQPSEDRHRDNDRRRHQGRNRERDFSEVDDHNGRHGRTRHSQHTSRSPDRHRRRHRRSVSPLDRWRRPVNLWDKAPEGFEGVSAAEAKASGKFLLPIHTMATRSDTDRRDCRDSRHRDRRMDDRSRRPTGSSANTIPLGGGRSVASDVDPVTRVKLRLYVGNLGQDADHAALSDFFVALLVQAEAIRPYDRAINRCHVNAEKGFAFVEFQTPELAEIALAMDGVVFNQSELRLRRPKDYYSTLGIPDPATTAGDHTVGRSHGNQSELGSAAPLGSSGISSHIPNSPHKIYIGSIPRHITETQLIELLQSFGPLKGFHLVKDSDTNESRGFAFCEFRQPEVIESVCQGLNGMELGDRRLVVQPASSSGGGAGGQSGMHGSGGGRPGGYGQATMPYGGTGANAYPPTAPTTSGGSTHLPPSLAAAFQSASQATEHGQPPLIQPTCIVQLLNMVTPDELGDDEEYSDILEDVKEECGRFGTVVNVRIPRPEPGRQVPGIGKIFVEFASLSQATDALRALAGRKFAQRTVLTSYITPADFEAENY</sequence>
<dbReference type="AlphaFoldDB" id="A0A9W8AEJ3"/>
<reference evidence="7" key="1">
    <citation type="submission" date="2022-07" db="EMBL/GenBank/DDBJ databases">
        <title>Phylogenomic reconstructions and comparative analyses of Kickxellomycotina fungi.</title>
        <authorList>
            <person name="Reynolds N.K."/>
            <person name="Stajich J.E."/>
            <person name="Barry K."/>
            <person name="Grigoriev I.V."/>
            <person name="Crous P."/>
            <person name="Smith M.E."/>
        </authorList>
    </citation>
    <scope>NUCLEOTIDE SEQUENCE</scope>
    <source>
        <strain evidence="7">RSA 861</strain>
    </source>
</reference>
<feature type="compositionally biased region" description="Gly residues" evidence="5">
    <location>
        <begin position="393"/>
        <end position="415"/>
    </location>
</feature>
<dbReference type="GO" id="GO:0008380">
    <property type="term" value="P:RNA splicing"/>
    <property type="evidence" value="ECO:0007669"/>
    <property type="project" value="UniProtKB-KW"/>
</dbReference>
<feature type="region of interest" description="Disordered" evidence="5">
    <location>
        <begin position="388"/>
        <end position="445"/>
    </location>
</feature>
<evidence type="ECO:0000256" key="4">
    <source>
        <dbReference type="PROSITE-ProRule" id="PRU00176"/>
    </source>
</evidence>
<dbReference type="SUPFAM" id="SSF54928">
    <property type="entry name" value="RNA-binding domain, RBD"/>
    <property type="match status" value="2"/>
</dbReference>
<dbReference type="Gene3D" id="3.30.70.330">
    <property type="match status" value="3"/>
</dbReference>
<keyword evidence="2 4" id="KW-0694">RNA-binding</keyword>
<dbReference type="FunFam" id="3.30.70.330:FF:000097">
    <property type="entry name" value="U2 snRNP auxiliary factor large subunit"/>
    <property type="match status" value="1"/>
</dbReference>
<feature type="compositionally biased region" description="Basic and acidic residues" evidence="5">
    <location>
        <begin position="131"/>
        <end position="153"/>
    </location>
</feature>
<dbReference type="EMBL" id="JANBPT010000109">
    <property type="protein sequence ID" value="KAJ1927627.1"/>
    <property type="molecule type" value="Genomic_DNA"/>
</dbReference>
<dbReference type="Pfam" id="PF00076">
    <property type="entry name" value="RRM_1"/>
    <property type="match status" value="3"/>
</dbReference>
<dbReference type="InterPro" id="IPR000504">
    <property type="entry name" value="RRM_dom"/>
</dbReference>
<feature type="compositionally biased region" description="Low complexity" evidence="5">
    <location>
        <begin position="434"/>
        <end position="445"/>
    </location>
</feature>
<evidence type="ECO:0000313" key="7">
    <source>
        <dbReference type="EMBL" id="KAJ1927627.1"/>
    </source>
</evidence>
<evidence type="ECO:0000313" key="8">
    <source>
        <dbReference type="Proteomes" id="UP001150569"/>
    </source>
</evidence>
<feature type="compositionally biased region" description="Basic residues" evidence="5">
    <location>
        <begin position="61"/>
        <end position="85"/>
    </location>
</feature>
<feature type="region of interest" description="Disordered" evidence="5">
    <location>
        <begin position="130"/>
        <end position="171"/>
    </location>
</feature>
<dbReference type="Proteomes" id="UP001150569">
    <property type="component" value="Unassembled WGS sequence"/>
</dbReference>
<dbReference type="OrthoDB" id="10266058at2759"/>
<evidence type="ECO:0000256" key="1">
    <source>
        <dbReference type="ARBA" id="ARBA00022664"/>
    </source>
</evidence>
<keyword evidence="8" id="KW-1185">Reference proteome</keyword>
<evidence type="ECO:0000256" key="5">
    <source>
        <dbReference type="SAM" id="MobiDB-lite"/>
    </source>
</evidence>
<organism evidence="7 8">
    <name type="scientific">Tieghemiomyces parasiticus</name>
    <dbReference type="NCBI Taxonomy" id="78921"/>
    <lineage>
        <taxon>Eukaryota</taxon>
        <taxon>Fungi</taxon>
        <taxon>Fungi incertae sedis</taxon>
        <taxon>Zoopagomycota</taxon>
        <taxon>Kickxellomycotina</taxon>
        <taxon>Dimargaritomycetes</taxon>
        <taxon>Dimargaritales</taxon>
        <taxon>Dimargaritaceae</taxon>
        <taxon>Tieghemiomyces</taxon>
    </lineage>
</organism>
<keyword evidence="3" id="KW-0508">mRNA splicing</keyword>
<feature type="domain" description="RRM" evidence="6">
    <location>
        <begin position="468"/>
        <end position="560"/>
    </location>
</feature>
<proteinExistence type="predicted"/>
<feature type="compositionally biased region" description="Pro residues" evidence="5">
    <location>
        <begin position="1"/>
        <end position="10"/>
    </location>
</feature>
<keyword evidence="1" id="KW-0507">mRNA processing</keyword>
<dbReference type="GO" id="GO:0003723">
    <property type="term" value="F:RNA binding"/>
    <property type="evidence" value="ECO:0007669"/>
    <property type="project" value="UniProtKB-UniRule"/>
</dbReference>
<name>A0A9W8AEJ3_9FUNG</name>
<comment type="caution">
    <text evidence="7">The sequence shown here is derived from an EMBL/GenBank/DDBJ whole genome shotgun (WGS) entry which is preliminary data.</text>
</comment>
<feature type="domain" description="RRM" evidence="6">
    <location>
        <begin position="183"/>
        <end position="265"/>
    </location>
</feature>
<dbReference type="CDD" id="cd12231">
    <property type="entry name" value="RRM2_U2AF65"/>
    <property type="match status" value="1"/>
</dbReference>
<gene>
    <name evidence="7" type="ORF">IWQ60_002768</name>
</gene>
<dbReference type="GO" id="GO:0006397">
    <property type="term" value="P:mRNA processing"/>
    <property type="evidence" value="ECO:0007669"/>
    <property type="project" value="UniProtKB-KW"/>
</dbReference>
<evidence type="ECO:0000256" key="2">
    <source>
        <dbReference type="ARBA" id="ARBA00022884"/>
    </source>
</evidence>
<feature type="region of interest" description="Disordered" evidence="5">
    <location>
        <begin position="1"/>
        <end position="88"/>
    </location>
</feature>
<dbReference type="CDD" id="cd12232">
    <property type="entry name" value="RRM3_U2AF65"/>
    <property type="match status" value="1"/>
</dbReference>
<evidence type="ECO:0000259" key="6">
    <source>
        <dbReference type="PROSITE" id="PS50102"/>
    </source>
</evidence>
<dbReference type="SMART" id="SM00360">
    <property type="entry name" value="RRM"/>
    <property type="match status" value="3"/>
</dbReference>